<keyword evidence="16" id="KW-0472">Membrane</keyword>
<evidence type="ECO:0000256" key="8">
    <source>
        <dbReference type="ARBA" id="ARBA00022528"/>
    </source>
</evidence>
<sequence>MGYNIMNFSAASSSLIGTQTNNIHNNKLQKARSSSSSSFSLNTTRHRHYHRQLHLHFQSSDVIPLRSSYTRSLSHSSMTVKAVAQTEEPLRVMISGAPASGKGTQCQLITKKYDLVHVAAGDLLRAEIETGSENGKRAKEYMEKGQLVPDEIVVMMVKDRLLKPDSVENGWLLDGYPRSLSQAIALKELGFEPDIFILLEVSEDILVERVVGRRLDPVTGKIYHLKYSPPETKEIADRLTQRFDDTEEKVKLRLNTHHQNVEAVLSMFKDITIKINGNASQEDVFTQIDASLTTLLEQRKSSSESMIVGGNGFLYALAPSLNSSNSILGCWRFSNYSNSTIVPFKRIYHGPFIEDVDSGNSHVCGLVKAKNGFRLECWQWKSFNSISPSLSFSSIAVGENFVCGIVENGKGNFVTCRGSNKEVVGNEPKNGGNYSVIEAGSNHVCVISSGGGLECWGDVVGEKPRGRFIGLALGEKRSCALGYDGLVECWGLNNFTMPLRLKGAFFESIVAKKSVFCGVLASNYSLFCWGNEVFEELKNAIKVFDNVLPGPCKSRCPCGPLSDSAKLCISPGIICKACPPLVEYLSSPPWNPPSTVGNSSKNGGWSSKMVAFLVIGCVGCSSLLLVLSCFLYRHCKDLGCKSRVHDSGRLDDPDPETELEPPRGIPVLEKRLSHVISMGNGGTLLEEFSFQKLIQATNNFSEQNKIGLGSFGSVYHGKLEEEGIEVAIKRAEMSSTSTSCAHFGVARRQEDQDSAFVNELESLSRLHHKNLVKLLGFYEDKHERILVYEYMNNGSLNDHLHKFPTSTIMSWSVRIKVALDAARGIEYLHRYATPSIIHRDIKSSNILLDSKWVAKVSDFGLSLIGPEDEESHLSLLGAGTVGYMDPEYYRLQHLTTKSDVYSFGVVLLELLSGYKAIHKIENGVPRNVVDFVVPFIVQDEIHRVLDPKLPPPTPFEIEGVAFVGYLACDCVRLEGRDRPNMSHVVSSLEKALEACLAEPILCGSNSTTTVSSCD</sequence>
<dbReference type="InterPro" id="IPR000719">
    <property type="entry name" value="Prot_kinase_dom"/>
</dbReference>
<keyword evidence="16" id="KW-1133">Transmembrane helix</keyword>
<evidence type="ECO:0000256" key="16">
    <source>
        <dbReference type="SAM" id="Phobius"/>
    </source>
</evidence>
<evidence type="ECO:0000256" key="12">
    <source>
        <dbReference type="ARBA" id="ARBA00022777"/>
    </source>
</evidence>
<dbReference type="InterPro" id="IPR008271">
    <property type="entry name" value="Ser/Thr_kinase_AS"/>
</dbReference>
<accession>A0A9D4VTI4</accession>
<evidence type="ECO:0000256" key="7">
    <source>
        <dbReference type="ARBA" id="ARBA00022527"/>
    </source>
</evidence>
<dbReference type="PROSITE" id="PS50011">
    <property type="entry name" value="PROTEIN_KINASE_DOM"/>
    <property type="match status" value="1"/>
</dbReference>
<evidence type="ECO:0000313" key="19">
    <source>
        <dbReference type="Proteomes" id="UP001058974"/>
    </source>
</evidence>
<dbReference type="InterPro" id="IPR006259">
    <property type="entry name" value="Adenyl_kin_sub"/>
</dbReference>
<dbReference type="Pfam" id="PF00406">
    <property type="entry name" value="ADK"/>
    <property type="match status" value="1"/>
</dbReference>
<evidence type="ECO:0000256" key="2">
    <source>
        <dbReference type="ARBA" id="ARBA00004229"/>
    </source>
</evidence>
<dbReference type="Gene3D" id="1.10.510.10">
    <property type="entry name" value="Transferase(Phosphotransferase) domain 1"/>
    <property type="match status" value="1"/>
</dbReference>
<evidence type="ECO:0000259" key="17">
    <source>
        <dbReference type="PROSITE" id="PS50011"/>
    </source>
</evidence>
<dbReference type="Gene3D" id="3.30.200.20">
    <property type="entry name" value="Phosphorylase Kinase, domain 1"/>
    <property type="match status" value="1"/>
</dbReference>
<dbReference type="InterPro" id="IPR027417">
    <property type="entry name" value="P-loop_NTPase"/>
</dbReference>
<feature type="binding site" evidence="15">
    <location>
        <position position="729"/>
    </location>
    <ligand>
        <name>ATP</name>
        <dbReference type="ChEBI" id="CHEBI:30616"/>
    </ligand>
</feature>
<evidence type="ECO:0000256" key="15">
    <source>
        <dbReference type="PROSITE-ProRule" id="PRU10141"/>
    </source>
</evidence>
<dbReference type="CDD" id="cd01428">
    <property type="entry name" value="ADK"/>
    <property type="match status" value="1"/>
</dbReference>
<evidence type="ECO:0000256" key="6">
    <source>
        <dbReference type="ARBA" id="ARBA00012955"/>
    </source>
</evidence>
<dbReference type="Gene3D" id="3.40.50.300">
    <property type="entry name" value="P-loop containing nucleotide triphosphate hydrolases"/>
    <property type="match status" value="1"/>
</dbReference>
<reference evidence="18 19" key="1">
    <citation type="journal article" date="2022" name="Nat. Genet.">
        <title>Improved pea reference genome and pan-genome highlight genomic features and evolutionary characteristics.</title>
        <authorList>
            <person name="Yang T."/>
            <person name="Liu R."/>
            <person name="Luo Y."/>
            <person name="Hu S."/>
            <person name="Wang D."/>
            <person name="Wang C."/>
            <person name="Pandey M.K."/>
            <person name="Ge S."/>
            <person name="Xu Q."/>
            <person name="Li N."/>
            <person name="Li G."/>
            <person name="Huang Y."/>
            <person name="Saxena R.K."/>
            <person name="Ji Y."/>
            <person name="Li M."/>
            <person name="Yan X."/>
            <person name="He Y."/>
            <person name="Liu Y."/>
            <person name="Wang X."/>
            <person name="Xiang C."/>
            <person name="Varshney R.K."/>
            <person name="Ding H."/>
            <person name="Gao S."/>
            <person name="Zong X."/>
        </authorList>
    </citation>
    <scope>NUCLEOTIDE SEQUENCE [LARGE SCALE GENOMIC DNA]</scope>
    <source>
        <strain evidence="18 19">cv. Zhongwan 6</strain>
    </source>
</reference>
<dbReference type="PROSITE" id="PS00113">
    <property type="entry name" value="ADENYLATE_KINASE"/>
    <property type="match status" value="1"/>
</dbReference>
<dbReference type="PROSITE" id="PS00108">
    <property type="entry name" value="PROTEIN_KINASE_ST"/>
    <property type="match status" value="1"/>
</dbReference>
<evidence type="ECO:0000313" key="18">
    <source>
        <dbReference type="EMBL" id="KAI5389162.1"/>
    </source>
</evidence>
<comment type="subcellular location">
    <subcellularLocation>
        <location evidence="2">Plastid</location>
        <location evidence="2">Chloroplast</location>
    </subcellularLocation>
</comment>
<dbReference type="InterPro" id="IPR009091">
    <property type="entry name" value="RCC1/BLIP-II"/>
</dbReference>
<dbReference type="SUPFAM" id="SSF52540">
    <property type="entry name" value="P-loop containing nucleoside triphosphate hydrolases"/>
    <property type="match status" value="1"/>
</dbReference>
<dbReference type="InterPro" id="IPR000850">
    <property type="entry name" value="Adenylat/UMP-CMP_kin"/>
</dbReference>
<feature type="transmembrane region" description="Helical" evidence="16">
    <location>
        <begin position="609"/>
        <end position="632"/>
    </location>
</feature>
<dbReference type="HAMAP" id="MF_00235">
    <property type="entry name" value="Adenylate_kinase_Adk"/>
    <property type="match status" value="1"/>
</dbReference>
<proteinExistence type="inferred from homology"/>
<evidence type="ECO:0000256" key="10">
    <source>
        <dbReference type="ARBA" id="ARBA00022679"/>
    </source>
</evidence>
<dbReference type="NCBIfam" id="TIGR01351">
    <property type="entry name" value="adk"/>
    <property type="match status" value="1"/>
</dbReference>
<dbReference type="SUPFAM" id="SSF50985">
    <property type="entry name" value="RCC1/BLIP-II"/>
    <property type="match status" value="1"/>
</dbReference>
<dbReference type="InterPro" id="IPR011009">
    <property type="entry name" value="Kinase-like_dom_sf"/>
</dbReference>
<dbReference type="InterPro" id="IPR017441">
    <property type="entry name" value="Protein_kinase_ATP_BS"/>
</dbReference>
<dbReference type="InterPro" id="IPR001245">
    <property type="entry name" value="Ser-Thr/Tyr_kinase_cat_dom"/>
</dbReference>
<dbReference type="InterPro" id="IPR033690">
    <property type="entry name" value="Adenylat_kinase_CS"/>
</dbReference>
<keyword evidence="10" id="KW-0808">Transferase</keyword>
<evidence type="ECO:0000256" key="9">
    <source>
        <dbReference type="ARBA" id="ARBA00022640"/>
    </source>
</evidence>
<dbReference type="Gene3D" id="2.130.10.30">
    <property type="entry name" value="Regulator of chromosome condensation 1/beta-lactamase-inhibitor protein II"/>
    <property type="match status" value="1"/>
</dbReference>
<dbReference type="PRINTS" id="PR00094">
    <property type="entry name" value="ADENYLTKNASE"/>
</dbReference>
<comment type="similarity">
    <text evidence="4">Belongs to the protein kinase superfamily. TKL Ser/Thr protein kinase family. ROCO subfamily.</text>
</comment>
<comment type="catalytic activity">
    <reaction evidence="1">
        <text>AMP + ATP = 2 ADP</text>
        <dbReference type="Rhea" id="RHEA:12973"/>
        <dbReference type="ChEBI" id="CHEBI:30616"/>
        <dbReference type="ChEBI" id="CHEBI:456215"/>
        <dbReference type="ChEBI" id="CHEBI:456216"/>
        <dbReference type="EC" id="2.7.4.3"/>
    </reaction>
</comment>
<dbReference type="AlphaFoldDB" id="A0A9D4VTI4"/>
<evidence type="ECO:0000256" key="5">
    <source>
        <dbReference type="ARBA" id="ARBA00011245"/>
    </source>
</evidence>
<feature type="domain" description="Protein kinase" evidence="17">
    <location>
        <begin position="700"/>
        <end position="1001"/>
    </location>
</feature>
<gene>
    <name evidence="18" type="ORF">KIW84_074714</name>
</gene>
<dbReference type="SMART" id="SM00220">
    <property type="entry name" value="S_TKc"/>
    <property type="match status" value="1"/>
</dbReference>
<dbReference type="PANTHER" id="PTHR46146">
    <property type="entry name" value="SERINE/THREONINE-PROTEIN KINASE-LIKE PROTEIN CCR4"/>
    <property type="match status" value="1"/>
</dbReference>
<dbReference type="GO" id="GO:0005524">
    <property type="term" value="F:ATP binding"/>
    <property type="evidence" value="ECO:0007669"/>
    <property type="project" value="UniProtKB-UniRule"/>
</dbReference>
<keyword evidence="7" id="KW-0723">Serine/threonine-protein kinase</keyword>
<dbReference type="FunFam" id="1.10.510.10:FF:000095">
    <property type="entry name" value="protein STRUBBELIG-RECEPTOR FAMILY 8"/>
    <property type="match status" value="1"/>
</dbReference>
<dbReference type="GO" id="GO:0004017">
    <property type="term" value="F:AMP kinase activity"/>
    <property type="evidence" value="ECO:0007669"/>
    <property type="project" value="UniProtKB-EC"/>
</dbReference>
<keyword evidence="19" id="KW-1185">Reference proteome</keyword>
<dbReference type="Pfam" id="PF07714">
    <property type="entry name" value="PK_Tyr_Ser-Thr"/>
    <property type="match status" value="1"/>
</dbReference>
<dbReference type="GO" id="GO:0004672">
    <property type="term" value="F:protein kinase activity"/>
    <property type="evidence" value="ECO:0007669"/>
    <property type="project" value="InterPro"/>
</dbReference>
<keyword evidence="8" id="KW-0150">Chloroplast</keyword>
<dbReference type="Proteomes" id="UP001058974">
    <property type="component" value="Chromosome 7"/>
</dbReference>
<evidence type="ECO:0000256" key="13">
    <source>
        <dbReference type="ARBA" id="ARBA00022840"/>
    </source>
</evidence>
<comment type="similarity">
    <text evidence="3">Belongs to the adenylate kinase family.</text>
</comment>
<keyword evidence="13 15" id="KW-0067">ATP-binding</keyword>
<dbReference type="CDD" id="cd14066">
    <property type="entry name" value="STKc_IRAK"/>
    <property type="match status" value="1"/>
</dbReference>
<evidence type="ECO:0000256" key="3">
    <source>
        <dbReference type="ARBA" id="ARBA00007220"/>
    </source>
</evidence>
<keyword evidence="9" id="KW-0934">Plastid</keyword>
<dbReference type="EC" id="2.7.4.3" evidence="6"/>
<dbReference type="GO" id="GO:0009507">
    <property type="term" value="C:chloroplast"/>
    <property type="evidence" value="ECO:0007669"/>
    <property type="project" value="UniProtKB-SubCell"/>
</dbReference>
<keyword evidence="12" id="KW-0418">Kinase</keyword>
<dbReference type="SUPFAM" id="SSF56112">
    <property type="entry name" value="Protein kinase-like (PK-like)"/>
    <property type="match status" value="1"/>
</dbReference>
<dbReference type="EMBL" id="JAMSHJ010000007">
    <property type="protein sequence ID" value="KAI5389162.1"/>
    <property type="molecule type" value="Genomic_DNA"/>
</dbReference>
<evidence type="ECO:0000256" key="14">
    <source>
        <dbReference type="ARBA" id="ARBA00031517"/>
    </source>
</evidence>
<keyword evidence="11 15" id="KW-0547">Nucleotide-binding</keyword>
<evidence type="ECO:0000256" key="1">
    <source>
        <dbReference type="ARBA" id="ARBA00000582"/>
    </source>
</evidence>
<organism evidence="18 19">
    <name type="scientific">Pisum sativum</name>
    <name type="common">Garden pea</name>
    <name type="synonym">Lathyrus oleraceus</name>
    <dbReference type="NCBI Taxonomy" id="3888"/>
    <lineage>
        <taxon>Eukaryota</taxon>
        <taxon>Viridiplantae</taxon>
        <taxon>Streptophyta</taxon>
        <taxon>Embryophyta</taxon>
        <taxon>Tracheophyta</taxon>
        <taxon>Spermatophyta</taxon>
        <taxon>Magnoliopsida</taxon>
        <taxon>eudicotyledons</taxon>
        <taxon>Gunneridae</taxon>
        <taxon>Pentapetalae</taxon>
        <taxon>rosids</taxon>
        <taxon>fabids</taxon>
        <taxon>Fabales</taxon>
        <taxon>Fabaceae</taxon>
        <taxon>Papilionoideae</taxon>
        <taxon>50 kb inversion clade</taxon>
        <taxon>NPAAA clade</taxon>
        <taxon>Hologalegina</taxon>
        <taxon>IRL clade</taxon>
        <taxon>Fabeae</taxon>
        <taxon>Lathyrus</taxon>
    </lineage>
</organism>
<evidence type="ECO:0000256" key="4">
    <source>
        <dbReference type="ARBA" id="ARBA00008171"/>
    </source>
</evidence>
<dbReference type="GO" id="GO:0042803">
    <property type="term" value="F:protein homodimerization activity"/>
    <property type="evidence" value="ECO:0007669"/>
    <property type="project" value="UniProtKB-ARBA"/>
</dbReference>
<protein>
    <recommendedName>
        <fullName evidence="6">adenylate kinase</fullName>
        <ecNumber evidence="6">2.7.4.3</ecNumber>
    </recommendedName>
    <alternativeName>
        <fullName evidence="14">ATP:AMP phosphotransferase</fullName>
    </alternativeName>
</protein>
<comment type="subunit">
    <text evidence="5">Monomer.</text>
</comment>
<dbReference type="PANTHER" id="PTHR46146:SF4">
    <property type="entry name" value="SERINE_THREONINE-PROTEIN KINASE-LIKE PROTEIN CCR4"/>
    <property type="match status" value="1"/>
</dbReference>
<evidence type="ECO:0000256" key="11">
    <source>
        <dbReference type="ARBA" id="ARBA00022741"/>
    </source>
</evidence>
<dbReference type="FunFam" id="3.40.50.300:FF:001694">
    <property type="entry name" value="Adenylate kinase, chloroplastic"/>
    <property type="match status" value="1"/>
</dbReference>
<name>A0A9D4VTI4_PEA</name>
<dbReference type="Gramene" id="Psat07G0471400-T1">
    <property type="protein sequence ID" value="KAI5389162.1"/>
    <property type="gene ID" value="KIW84_074714"/>
</dbReference>
<keyword evidence="16" id="KW-0812">Transmembrane</keyword>
<dbReference type="PROSITE" id="PS00107">
    <property type="entry name" value="PROTEIN_KINASE_ATP"/>
    <property type="match status" value="1"/>
</dbReference>
<comment type="caution">
    <text evidence="18">The sequence shown here is derived from an EMBL/GenBank/DDBJ whole genome shotgun (WGS) entry which is preliminary data.</text>
</comment>